<name>A0AAV3SK72_HALDO</name>
<dbReference type="EMBL" id="BAAADN010000046">
    <property type="protein sequence ID" value="GAA0469802.1"/>
    <property type="molecule type" value="Genomic_DNA"/>
</dbReference>
<feature type="domain" description="Amine oxidase" evidence="1">
    <location>
        <begin position="99"/>
        <end position="339"/>
    </location>
</feature>
<reference evidence="3" key="2">
    <citation type="submission" date="2022-04" db="EMBL/GenBank/DDBJ databases">
        <title>Sequencing and genomic assembly of Halococcus dombrowskii.</title>
        <authorList>
            <person name="Lim S.W."/>
            <person name="MacLea K.S."/>
        </authorList>
    </citation>
    <scope>NUCLEOTIDE SEQUENCE</scope>
    <source>
        <strain evidence="3">H4</strain>
    </source>
</reference>
<evidence type="ECO:0000313" key="4">
    <source>
        <dbReference type="Proteomes" id="UP000830542"/>
    </source>
</evidence>
<dbReference type="PANTHER" id="PTHR16128">
    <property type="entry name" value="FAD/NAD(P)-BINDING OXIDOREDUCTASE FAMILY PROTEIN"/>
    <property type="match status" value="1"/>
</dbReference>
<dbReference type="Gene3D" id="3.50.50.60">
    <property type="entry name" value="FAD/NAD(P)-binding domain"/>
    <property type="match status" value="1"/>
</dbReference>
<dbReference type="Gene3D" id="3.90.660.10">
    <property type="match status" value="1"/>
</dbReference>
<evidence type="ECO:0000313" key="2">
    <source>
        <dbReference type="EMBL" id="GAA0469802.1"/>
    </source>
</evidence>
<dbReference type="GO" id="GO:0016491">
    <property type="term" value="F:oxidoreductase activity"/>
    <property type="evidence" value="ECO:0007669"/>
    <property type="project" value="InterPro"/>
</dbReference>
<dbReference type="EMBL" id="CP095005">
    <property type="protein sequence ID" value="UOO95964.1"/>
    <property type="molecule type" value="Genomic_DNA"/>
</dbReference>
<keyword evidence="4" id="KW-1185">Reference proteome</keyword>
<dbReference type="GeneID" id="71761076"/>
<dbReference type="PANTHER" id="PTHR16128:SF5">
    <property type="entry name" value="FAD_NAD(P)-BINDING OXIDOREDUCTASE FAMILY PROTEIN"/>
    <property type="match status" value="1"/>
</dbReference>
<proteinExistence type="predicted"/>
<accession>A0AAV3SK72</accession>
<dbReference type="InterPro" id="IPR002937">
    <property type="entry name" value="Amino_oxidase"/>
</dbReference>
<sequence length="343" mass="37120">MGEAAMNVAIVGAGVAGAGAAYALDDAADVTVFEKVSSVGGRTATRRRDGCRYDYGANYCKDEGSAGDLLPELDASGLVDINAPVWTFDGANEIHEGHDGDERKWTYRDGIEQLPHRLFERTDVTIETDTRIGGIERTDGWRLENVDGDDCGNFDALVCTPPAPQTAELVASAGWENDLREELVESIGAVPYRTTVTAVLHYPFALDRPYYALVNTDGEHEIGWLSREECKPGHVPEGESVLIVQLAPDWSAERYGEPTDEIAAAAADSVAELLDDERLAAPDWVDSKGWRLAQPDDGVDTELLARAEADGLFFAGDWVAGEGRIHLALDSGLDAGERIRERA</sequence>
<dbReference type="Proteomes" id="UP000830542">
    <property type="component" value="Chromosome"/>
</dbReference>
<dbReference type="Pfam" id="PF13450">
    <property type="entry name" value="NAD_binding_8"/>
    <property type="match status" value="1"/>
</dbReference>
<dbReference type="SUPFAM" id="SSF51905">
    <property type="entry name" value="FAD/NAD(P)-binding domain"/>
    <property type="match status" value="1"/>
</dbReference>
<reference evidence="2" key="3">
    <citation type="submission" date="2023-12" db="EMBL/GenBank/DDBJ databases">
        <authorList>
            <person name="Sun Q."/>
            <person name="Inoue M."/>
        </authorList>
    </citation>
    <scope>NUCLEOTIDE SEQUENCE</scope>
    <source>
        <strain evidence="2">JCM 12289</strain>
    </source>
</reference>
<evidence type="ECO:0000259" key="1">
    <source>
        <dbReference type="Pfam" id="PF01593"/>
    </source>
</evidence>
<gene>
    <name evidence="2" type="ORF">GCM10008985_28470</name>
    <name evidence="3" type="ORF">MUK72_04470</name>
</gene>
<dbReference type="AlphaFoldDB" id="A0AAV3SK72"/>
<evidence type="ECO:0000313" key="3">
    <source>
        <dbReference type="EMBL" id="UOO95964.1"/>
    </source>
</evidence>
<dbReference type="KEGG" id="hdo:MUK72_04470"/>
<dbReference type="Proteomes" id="UP001500962">
    <property type="component" value="Unassembled WGS sequence"/>
</dbReference>
<organism evidence="2 5">
    <name type="scientific">Halococcus dombrowskii</name>
    <dbReference type="NCBI Taxonomy" id="179637"/>
    <lineage>
        <taxon>Archaea</taxon>
        <taxon>Methanobacteriati</taxon>
        <taxon>Methanobacteriota</taxon>
        <taxon>Stenosarchaea group</taxon>
        <taxon>Halobacteria</taxon>
        <taxon>Halobacteriales</taxon>
        <taxon>Halococcaceae</taxon>
        <taxon>Halococcus</taxon>
    </lineage>
</organism>
<evidence type="ECO:0000313" key="5">
    <source>
        <dbReference type="Proteomes" id="UP001500962"/>
    </source>
</evidence>
<protein>
    <submittedName>
        <fullName evidence="2 3">FAD-dependent oxidoreductase</fullName>
    </submittedName>
</protein>
<dbReference type="RefSeq" id="WP_244704308.1">
    <property type="nucleotide sequence ID" value="NZ_BAAADN010000046.1"/>
</dbReference>
<reference evidence="2" key="1">
    <citation type="journal article" date="2014" name="Int. J. Syst. Evol. Microbiol.">
        <title>Complete genome sequence of Corynebacterium casei LMG S-19264T (=DSM 44701T), isolated from a smear-ripened cheese.</title>
        <authorList>
            <consortium name="US DOE Joint Genome Institute (JGI-PGF)"/>
            <person name="Walter F."/>
            <person name="Albersmeier A."/>
            <person name="Kalinowski J."/>
            <person name="Ruckert C."/>
        </authorList>
    </citation>
    <scope>NUCLEOTIDE SEQUENCE</scope>
    <source>
        <strain evidence="2">JCM 12289</strain>
    </source>
</reference>
<dbReference type="InterPro" id="IPR036188">
    <property type="entry name" value="FAD/NAD-bd_sf"/>
</dbReference>
<dbReference type="Pfam" id="PF01593">
    <property type="entry name" value="Amino_oxidase"/>
    <property type="match status" value="1"/>
</dbReference>